<evidence type="ECO:0000313" key="4">
    <source>
        <dbReference type="Proteomes" id="UP001579974"/>
    </source>
</evidence>
<dbReference type="Pfam" id="PF10335">
    <property type="entry name" value="DUF294_C"/>
    <property type="match status" value="1"/>
</dbReference>
<dbReference type="EMBL" id="JBDXSU010000006">
    <property type="protein sequence ID" value="MFB5190586.1"/>
    <property type="molecule type" value="Genomic_DNA"/>
</dbReference>
<dbReference type="InterPro" id="IPR005105">
    <property type="entry name" value="GlnD_Uridyltrans_N"/>
</dbReference>
<reference evidence="3 4" key="1">
    <citation type="journal article" date="2024" name="Int. J. Mol. Sci.">
        <title>Exploration of Alicyclobacillus spp. Genome in Search of Antibiotic Resistance.</title>
        <authorList>
            <person name="Bucka-Kolendo J."/>
            <person name="Kiousi D.E."/>
            <person name="Dekowska A."/>
            <person name="Mikolajczuk-Szczyrba A."/>
            <person name="Karadedos D.M."/>
            <person name="Michael P."/>
            <person name="Galanis A."/>
            <person name="Sokolowska B."/>
        </authorList>
    </citation>
    <scope>NUCLEOTIDE SEQUENCE [LARGE SCALE GENOMIC DNA]</scope>
    <source>
        <strain evidence="3 4">KKP 3000</strain>
    </source>
</reference>
<dbReference type="Proteomes" id="UP001579974">
    <property type="component" value="Unassembled WGS sequence"/>
</dbReference>
<organism evidence="3 4">
    <name type="scientific">Alicyclobacillus fastidiosus</name>
    <dbReference type="NCBI Taxonomy" id="392011"/>
    <lineage>
        <taxon>Bacteria</taxon>
        <taxon>Bacillati</taxon>
        <taxon>Bacillota</taxon>
        <taxon>Bacilli</taxon>
        <taxon>Bacillales</taxon>
        <taxon>Alicyclobacillaceae</taxon>
        <taxon>Alicyclobacillus</taxon>
    </lineage>
</organism>
<protein>
    <submittedName>
        <fullName evidence="3">Nucleotidyltransferase substrate binding domain-containing protein</fullName>
    </submittedName>
</protein>
<dbReference type="RefSeq" id="WP_275474793.1">
    <property type="nucleotide sequence ID" value="NZ_CP162940.1"/>
</dbReference>
<comment type="caution">
    <text evidence="3">The sequence shown here is derived from an EMBL/GenBank/DDBJ whole genome shotgun (WGS) entry which is preliminary data.</text>
</comment>
<evidence type="ECO:0000313" key="3">
    <source>
        <dbReference type="EMBL" id="MFB5190586.1"/>
    </source>
</evidence>
<proteinExistence type="predicted"/>
<feature type="domain" description="DUF294" evidence="2">
    <location>
        <begin position="198"/>
        <end position="336"/>
    </location>
</feature>
<name>A0ABV5AEH0_9BACL</name>
<dbReference type="Pfam" id="PF03445">
    <property type="entry name" value="DUF294"/>
    <property type="match status" value="1"/>
</dbReference>
<keyword evidence="4" id="KW-1185">Reference proteome</keyword>
<feature type="domain" description="Protein-PII uridylyltransferase N-terminal" evidence="1">
    <location>
        <begin position="70"/>
        <end position="156"/>
    </location>
</feature>
<gene>
    <name evidence="3" type="ORF">KKP3000_004057</name>
</gene>
<dbReference type="InterPro" id="IPR018821">
    <property type="entry name" value="DUF294_put_nucleoTrafse_sb-bd"/>
</dbReference>
<evidence type="ECO:0000259" key="2">
    <source>
        <dbReference type="Pfam" id="PF10335"/>
    </source>
</evidence>
<sequence>MVAFPQFDQTWLAVPEGQRRRKEWLEAVAEVSLAWFLEGKSVEVWLDAFQPIREQVLKSGWSYYIPKEIRTYLHYIRFGSGGRGEDLIYSDLDYAIVTTGSVDALAVKGRLHDFIRGMNDFGFPPCQGFVMGTNPRWIGSTEDFVRRINQYLAYPDWENTRYLFMVVDGRPLFSFDAWSEISNLARSGICNSPFIRWEMAHLGIHKTVSLSLLGHVQTARVDDVEVLPIKEGLISPIIHSVRLLALTHRIGQLGTSARLKELERGGWLTATFVNRVQRALAFGWKLRLMAQIRDALGGGSPKEHVLWSALSDEERELAAEHLRTARELERLVHRAFRKPR</sequence>
<evidence type="ECO:0000259" key="1">
    <source>
        <dbReference type="Pfam" id="PF03445"/>
    </source>
</evidence>
<accession>A0ABV5AEH0</accession>